<dbReference type="FunFam" id="2.40.110.10:FF:000003">
    <property type="entry name" value="Acyl-coenzyme A oxidase"/>
    <property type="match status" value="1"/>
</dbReference>
<dbReference type="GO" id="GO:0071949">
    <property type="term" value="F:FAD binding"/>
    <property type="evidence" value="ECO:0007669"/>
    <property type="project" value="InterPro"/>
</dbReference>
<evidence type="ECO:0000256" key="10">
    <source>
        <dbReference type="ARBA" id="ARBA00023098"/>
    </source>
</evidence>
<dbReference type="Pfam" id="PF22924">
    <property type="entry name" value="ACOX_C_alpha1"/>
    <property type="match status" value="1"/>
</dbReference>
<dbReference type="PANTHER" id="PTHR10909">
    <property type="entry name" value="ELECTRON TRANSPORT OXIDOREDUCTASE"/>
    <property type="match status" value="1"/>
</dbReference>
<dbReference type="Pfam" id="PF14749">
    <property type="entry name" value="Acyl-CoA_ox_N"/>
    <property type="match status" value="1"/>
</dbReference>
<dbReference type="Pfam" id="PF02770">
    <property type="entry name" value="Acyl-CoA_dh_M"/>
    <property type="match status" value="1"/>
</dbReference>
<comment type="catalytic activity">
    <reaction evidence="1">
        <text>a 2,3-saturated acyl-CoA + O2 = a (2E)-enoyl-CoA + H2O2</text>
        <dbReference type="Rhea" id="RHEA:38959"/>
        <dbReference type="ChEBI" id="CHEBI:15379"/>
        <dbReference type="ChEBI" id="CHEBI:16240"/>
        <dbReference type="ChEBI" id="CHEBI:58856"/>
        <dbReference type="ChEBI" id="CHEBI:65111"/>
        <dbReference type="EC" id="1.3.3.6"/>
    </reaction>
</comment>
<dbReference type="GO" id="GO:0005777">
    <property type="term" value="C:peroxisome"/>
    <property type="evidence" value="ECO:0007669"/>
    <property type="project" value="UniProtKB-SubCell"/>
</dbReference>
<sequence>MIDSNECSSITFEGKEYDTFTEPPILMKQERAKTSFPTMEVTHFLNGGEKETAKFEAVKRQIEMSPVFDNSDYYDVNGDYKKCRERTMQKVAAIAEIVTDGRDEHEITSYLSAISIVDSQSYTRIGVHFGLFLSGVRSGGTPEQFNYWVEQGAAGLRNFFGCFCMTEMGHGSNVAGLETTATYDENTEEFVINTPSTAATKWWIGGLAHTATHGLVYARLLVKGKDYGVKQFVVPLRDRSNWNLLPGIGIGDIGKKLGRDGIDNGWVQFSNVRIPRLFMLMKYSRVSANGNVDNKAPAQLAYGALIGGRVTMVRDSYTWASRYLTIAIRYAAVRRQFAQGSTVETKLLDYTYHQRRLLPRLAYAYAMNAASRHLQSVYANTTQTLANTNPKNKAAMEAAVGEAKALFALSAGLKAFSTWGTLAMIDECRQACGGHGYSAYNGFIDWTAFAVQVTWEGDNNVLALSTGRALIGRHLEAKAGPVKDDQLGSGDISQPSVLIRGWNLVATKATEQATTQYKKLEKSGLEVDKIWEKLSQLRFKVARISTRNFLVKSFFEEVEKNASPAIKQVLTELATLFALWSIEEEASVFLEFKFITAEDLSQINLLVDEYCGKIREQAIGLTDSFNWSDYFINAPIGNYDGDVYRNYFRKITDRNPRSETHAPYFLSVMQPFFKRTFEDDPDLSSLEEEEREINEE</sequence>
<dbReference type="InterPro" id="IPR006091">
    <property type="entry name" value="Acyl-CoA_Oxase/DH_mid-dom"/>
</dbReference>
<dbReference type="SUPFAM" id="SSF56645">
    <property type="entry name" value="Acyl-CoA dehydrogenase NM domain-like"/>
    <property type="match status" value="1"/>
</dbReference>
<comment type="pathway">
    <text evidence="4">Lipid metabolism; peroxisomal fatty acid beta-oxidation.</text>
</comment>
<dbReference type="GO" id="GO:0005504">
    <property type="term" value="F:fatty acid binding"/>
    <property type="evidence" value="ECO:0007669"/>
    <property type="project" value="TreeGrafter"/>
</dbReference>
<evidence type="ECO:0000259" key="16">
    <source>
        <dbReference type="Pfam" id="PF01756"/>
    </source>
</evidence>
<dbReference type="Gene3D" id="2.40.110.10">
    <property type="entry name" value="Butyryl-CoA Dehydrogenase, subunit A, domain 2"/>
    <property type="match status" value="1"/>
</dbReference>
<feature type="domain" description="Acyl-CoA oxidase C-terminal" evidence="16">
    <location>
        <begin position="495"/>
        <end position="673"/>
    </location>
</feature>
<organism evidence="20">
    <name type="scientific">Starmerella bombicola</name>
    <name type="common">Yeast</name>
    <name type="synonym">Candida bombicola</name>
    <dbReference type="NCBI Taxonomy" id="75736"/>
    <lineage>
        <taxon>Eukaryota</taxon>
        <taxon>Fungi</taxon>
        <taxon>Dikarya</taxon>
        <taxon>Ascomycota</taxon>
        <taxon>Saccharomycotina</taxon>
        <taxon>Dipodascomycetes</taxon>
        <taxon>Dipodascales</taxon>
        <taxon>Trichomonascaceae</taxon>
        <taxon>Starmerella</taxon>
    </lineage>
</organism>
<dbReference type="InterPro" id="IPR009100">
    <property type="entry name" value="AcylCoA_DH/oxidase_NM_dom_sf"/>
</dbReference>
<dbReference type="GO" id="GO:0055088">
    <property type="term" value="P:lipid homeostasis"/>
    <property type="evidence" value="ECO:0007669"/>
    <property type="project" value="TreeGrafter"/>
</dbReference>
<dbReference type="SMR" id="A0A5P8N5M5"/>
<dbReference type="InterPro" id="IPR002655">
    <property type="entry name" value="Acyl-CoA_oxidase_C"/>
</dbReference>
<evidence type="ECO:0000259" key="17">
    <source>
        <dbReference type="Pfam" id="PF02770"/>
    </source>
</evidence>
<dbReference type="SUPFAM" id="SSF47203">
    <property type="entry name" value="Acyl-CoA dehydrogenase C-terminal domain-like"/>
    <property type="match status" value="2"/>
</dbReference>
<keyword evidence="8" id="KW-0276">Fatty acid metabolism</keyword>
<feature type="domain" description="Acyl-CoA oxidase/dehydrogenase middle" evidence="17">
    <location>
        <begin position="162"/>
        <end position="272"/>
    </location>
</feature>
<dbReference type="UniPathway" id="UPA00661"/>
<evidence type="ECO:0000256" key="13">
    <source>
        <dbReference type="PIRNR" id="PIRNR000168"/>
    </source>
</evidence>
<keyword evidence="7 13" id="KW-0274">FAD</keyword>
<dbReference type="GO" id="GO:0003997">
    <property type="term" value="F:acyl-CoA oxidase activity"/>
    <property type="evidence" value="ECO:0007669"/>
    <property type="project" value="UniProtKB-EC"/>
</dbReference>
<reference evidence="20" key="1">
    <citation type="journal article" date="2019" name="FEMS Yeast Res.">
        <title>Production of long-chain hydroxy fatty acids by Starmerella bombicola.</title>
        <authorList>
            <person name="De Graeve M."/>
            <person name="de Velde I.V."/>
            <person name="Saey L."/>
            <person name="Chys M."/>
            <person name="Oorts H."/>
            <person name="Kahriman H."/>
            <person name="Mincke S."/>
            <person name="Stevens C."/>
            <person name="De Maeseneire S.L."/>
            <person name="Roelants S.L.K.W."/>
            <person name="Soetaert W.K.G."/>
        </authorList>
    </citation>
    <scope>NUCLEOTIDE SEQUENCE</scope>
</reference>
<dbReference type="GO" id="GO:0033540">
    <property type="term" value="P:fatty acid beta-oxidation using acyl-CoA oxidase"/>
    <property type="evidence" value="ECO:0007669"/>
    <property type="project" value="UniProtKB-UniPathway"/>
</dbReference>
<name>A0A5P8N5M5_STABO</name>
<comment type="similarity">
    <text evidence="5 13">Belongs to the acyl-CoA oxidase family.</text>
</comment>
<keyword evidence="9 20" id="KW-0560">Oxidoreductase</keyword>
<dbReference type="Gene3D" id="1.20.140.10">
    <property type="entry name" value="Butyryl-CoA Dehydrogenase, subunit A, domain 3"/>
    <property type="match status" value="2"/>
</dbReference>
<evidence type="ECO:0000256" key="12">
    <source>
        <dbReference type="ARBA" id="ARBA00063271"/>
    </source>
</evidence>
<comment type="cofactor">
    <cofactor evidence="2">
        <name>FAD</name>
        <dbReference type="ChEBI" id="CHEBI:57692"/>
    </cofactor>
</comment>
<keyword evidence="10" id="KW-0443">Lipid metabolism</keyword>
<evidence type="ECO:0000256" key="5">
    <source>
        <dbReference type="ARBA" id="ARBA00006288"/>
    </source>
</evidence>
<dbReference type="PANTHER" id="PTHR10909:SF352">
    <property type="entry name" value="ACYL-COENZYME A OXIDASE-LIKE PROTEIN"/>
    <property type="match status" value="1"/>
</dbReference>
<keyword evidence="11" id="KW-0576">Peroxisome</keyword>
<accession>A0A5P8N5M5</accession>
<dbReference type="InterPro" id="IPR055060">
    <property type="entry name" value="ACOX_C_alpha1"/>
</dbReference>
<dbReference type="AlphaFoldDB" id="A0A5P8N5M5"/>
<dbReference type="InterPro" id="IPR046373">
    <property type="entry name" value="Acyl-CoA_Oxase/DH_mid-dom_sf"/>
</dbReference>
<evidence type="ECO:0000256" key="14">
    <source>
        <dbReference type="PIRSR" id="PIRSR000168-1"/>
    </source>
</evidence>
<feature type="binding site" evidence="15">
    <location>
        <position position="166"/>
    </location>
    <ligand>
        <name>FAD</name>
        <dbReference type="ChEBI" id="CHEBI:57692"/>
    </ligand>
</feature>
<evidence type="ECO:0000256" key="11">
    <source>
        <dbReference type="ARBA" id="ARBA00023140"/>
    </source>
</evidence>
<protein>
    <recommendedName>
        <fullName evidence="13">Acyl-coenzyme A oxidase</fullName>
    </recommendedName>
</protein>
<evidence type="ECO:0000256" key="7">
    <source>
        <dbReference type="ARBA" id="ARBA00022827"/>
    </source>
</evidence>
<evidence type="ECO:0000256" key="9">
    <source>
        <dbReference type="ARBA" id="ARBA00023002"/>
    </source>
</evidence>
<dbReference type="EMBL" id="MK947130">
    <property type="protein sequence ID" value="QFR36157.1"/>
    <property type="molecule type" value="mRNA"/>
</dbReference>
<feature type="domain" description="Acyl-coenzyme A oxidase N-terminal" evidence="18">
    <location>
        <begin position="38"/>
        <end position="150"/>
    </location>
</feature>
<feature type="active site" description="Proton acceptor" evidence="14">
    <location>
        <position position="456"/>
    </location>
</feature>
<gene>
    <name evidence="20" type="primary">POX</name>
</gene>
<keyword evidence="6 13" id="KW-0285">Flavoprotein</keyword>
<dbReference type="FunFam" id="1.20.140.10:FF:000013">
    <property type="entry name" value="Acyl-coenzyme A oxidase"/>
    <property type="match status" value="1"/>
</dbReference>
<evidence type="ECO:0000256" key="3">
    <source>
        <dbReference type="ARBA" id="ARBA00004275"/>
    </source>
</evidence>
<evidence type="ECO:0000259" key="19">
    <source>
        <dbReference type="Pfam" id="PF22924"/>
    </source>
</evidence>
<comment type="subunit">
    <text evidence="12">Heteropentamer composed of five different subunits.</text>
</comment>
<proteinExistence type="evidence at transcript level"/>
<feature type="domain" description="Acyl-CoA oxidase C-alpha1" evidence="19">
    <location>
        <begin position="302"/>
        <end position="471"/>
    </location>
</feature>
<feature type="binding site" evidence="15">
    <location>
        <position position="205"/>
    </location>
    <ligand>
        <name>FAD</name>
        <dbReference type="ChEBI" id="CHEBI:57692"/>
    </ligand>
</feature>
<dbReference type="FunFam" id="1.20.140.10:FF:000015">
    <property type="entry name" value="Acyl-coenzyme A oxidase"/>
    <property type="match status" value="1"/>
</dbReference>
<evidence type="ECO:0000256" key="1">
    <source>
        <dbReference type="ARBA" id="ARBA00001201"/>
    </source>
</evidence>
<dbReference type="InterPro" id="IPR036250">
    <property type="entry name" value="AcylCo_DH-like_C"/>
</dbReference>
<comment type="subcellular location">
    <subcellularLocation>
        <location evidence="3">Peroxisome</location>
    </subcellularLocation>
</comment>
<evidence type="ECO:0000313" key="20">
    <source>
        <dbReference type="EMBL" id="QFR36157.1"/>
    </source>
</evidence>
<evidence type="ECO:0000256" key="8">
    <source>
        <dbReference type="ARBA" id="ARBA00022832"/>
    </source>
</evidence>
<dbReference type="Gene3D" id="1.10.540.10">
    <property type="entry name" value="Acyl-CoA dehydrogenase/oxidase, N-terminal domain"/>
    <property type="match status" value="1"/>
</dbReference>
<dbReference type="InterPro" id="IPR029320">
    <property type="entry name" value="Acyl-CoA_ox_N"/>
</dbReference>
<evidence type="ECO:0000256" key="2">
    <source>
        <dbReference type="ARBA" id="ARBA00001974"/>
    </source>
</evidence>
<evidence type="ECO:0000256" key="15">
    <source>
        <dbReference type="PIRSR" id="PIRSR000168-2"/>
    </source>
</evidence>
<dbReference type="InterPro" id="IPR012258">
    <property type="entry name" value="Acyl-CoA_oxidase"/>
</dbReference>
<dbReference type="Pfam" id="PF01756">
    <property type="entry name" value="ACOX"/>
    <property type="match status" value="1"/>
</dbReference>
<evidence type="ECO:0000259" key="18">
    <source>
        <dbReference type="Pfam" id="PF14749"/>
    </source>
</evidence>
<dbReference type="FunFam" id="1.10.540.10:FF:000018">
    <property type="entry name" value="Acyl-coenzyme A oxidase"/>
    <property type="match status" value="1"/>
</dbReference>
<dbReference type="PIRSF" id="PIRSF000168">
    <property type="entry name" value="Acyl-CoA_oxidase"/>
    <property type="match status" value="1"/>
</dbReference>
<dbReference type="InterPro" id="IPR037069">
    <property type="entry name" value="AcylCoA_DH/ox_N_sf"/>
</dbReference>
<evidence type="ECO:0000256" key="6">
    <source>
        <dbReference type="ARBA" id="ARBA00022630"/>
    </source>
</evidence>
<evidence type="ECO:0000256" key="4">
    <source>
        <dbReference type="ARBA" id="ARBA00004846"/>
    </source>
</evidence>